<accession>A0A4Q1KYF8</accession>
<reference evidence="3" key="1">
    <citation type="submission" date="2019-01" db="EMBL/GenBank/DDBJ databases">
        <title>Cytophagaceae bacterium strain CAR-16.</title>
        <authorList>
            <person name="Chen W.-M."/>
        </authorList>
    </citation>
    <scope>NUCLEOTIDE SEQUENCE [LARGE SCALE GENOMIC DNA]</scope>
    <source>
        <strain evidence="3">ICH-30</strain>
    </source>
</reference>
<dbReference type="Proteomes" id="UP000289734">
    <property type="component" value="Unassembled WGS sequence"/>
</dbReference>
<dbReference type="InterPro" id="IPR025381">
    <property type="entry name" value="DUF4296"/>
</dbReference>
<protein>
    <submittedName>
        <fullName evidence="2">DUF4296 domain-containing protein</fullName>
    </submittedName>
</protein>
<sequence length="166" mass="19649">MIPERECDCSLTDKNMKNTVFLVISFFFMFSCNQENIKKPNKLIEEEMMIDIIYDISILEAINSVNPGKLDEYQIDSRQYIFKKYKIDSIQFAENSAYYASDLKKFKKMYEKVENRIVENKKLADCLRIKNQEVINKAAIELRTLSKDSLKKTIKKEAKEFLNKQK</sequence>
<dbReference type="PROSITE" id="PS51257">
    <property type="entry name" value="PROKAR_LIPOPROTEIN"/>
    <property type="match status" value="1"/>
</dbReference>
<feature type="domain" description="DUF4296" evidence="1">
    <location>
        <begin position="40"/>
        <end position="122"/>
    </location>
</feature>
<organism evidence="2 3">
    <name type="scientific">Flavobacterium piscinae</name>
    <dbReference type="NCBI Taxonomy" id="2506424"/>
    <lineage>
        <taxon>Bacteria</taxon>
        <taxon>Pseudomonadati</taxon>
        <taxon>Bacteroidota</taxon>
        <taxon>Flavobacteriia</taxon>
        <taxon>Flavobacteriales</taxon>
        <taxon>Flavobacteriaceae</taxon>
        <taxon>Flavobacterium</taxon>
    </lineage>
</organism>
<evidence type="ECO:0000259" key="1">
    <source>
        <dbReference type="Pfam" id="PF14129"/>
    </source>
</evidence>
<evidence type="ECO:0000313" key="3">
    <source>
        <dbReference type="Proteomes" id="UP000289734"/>
    </source>
</evidence>
<comment type="caution">
    <text evidence="2">The sequence shown here is derived from an EMBL/GenBank/DDBJ whole genome shotgun (WGS) entry which is preliminary data.</text>
</comment>
<dbReference type="AlphaFoldDB" id="A0A4Q1KYF8"/>
<dbReference type="EMBL" id="SBKQ01000001">
    <property type="protein sequence ID" value="RXR35411.1"/>
    <property type="molecule type" value="Genomic_DNA"/>
</dbReference>
<gene>
    <name evidence="2" type="ORF">EQG68_00520</name>
</gene>
<evidence type="ECO:0000313" key="2">
    <source>
        <dbReference type="EMBL" id="RXR35411.1"/>
    </source>
</evidence>
<name>A0A4Q1KYF8_9FLAO</name>
<proteinExistence type="predicted"/>
<dbReference type="Pfam" id="PF14129">
    <property type="entry name" value="DUF4296"/>
    <property type="match status" value="1"/>
</dbReference>
<keyword evidence="3" id="KW-1185">Reference proteome</keyword>
<dbReference type="OrthoDB" id="1525222at2"/>